<protein>
    <submittedName>
        <fullName evidence="11">Flavin adenine dinucleotide transporter</fullName>
    </submittedName>
</protein>
<dbReference type="PANTHER" id="PTHR31145">
    <property type="entry name" value="INTEGRAL MEMBRANE PROTEIN (AFU_ORTHOLOGUE AFUA_7G01610)"/>
    <property type="match status" value="1"/>
</dbReference>
<dbReference type="AlphaFoldDB" id="A0AAV5QE67"/>
<dbReference type="InterPro" id="IPR032800">
    <property type="entry name" value="TRP_N"/>
</dbReference>
<dbReference type="InterPro" id="IPR010308">
    <property type="entry name" value="TRP_C"/>
</dbReference>
<sequence length="806" mass="88469">MILQRYLFFFVSLLFHFNTTFADTYIETSSLLTCMKNSQLTASYFNVIYTPNDTKVVFDISAITTITGKVRASIEVIAYGLTVVTQNVSLCDLGFSTLCPMSAGRIDVDSNYVLSSSYTKEIPSISYFVPDLDAKVKVTVYDEDSDNNTALACVEAILSNGKTVQTRYASWPIAAISGFGLITSGVISVTGHSSTAAHIASNSLSLFVYFQNLAISSMMAVNTVPPIAAAWCQNFQWSMGIIHLKALAKIANWYVQATGGTATSVLANKDILSISVQKKLLKRSGLSTLQYLSDIYEKAQNNGYLLVSPKYKTNNVHVAKRDDSSDALDDSSLYTSNEKNSTELTSKILVLRGIQRVAYLADIEITSLFFTSMAFTILFAFVLVVALAVFKGIVELLIKSNVMNEGKFGEYRLQWRSIIKGSMYRLFLIGLPQVTVLCLWELTERDSVACVVMAIVLLVLVLGILTQAAIKLILIGKESVQLYKNPAYSLYGDPKVLNKYGFLYVQYSAGCYYWVMVSLTYIIIKSLIIGILQGNGKIQAVIVFAVELIYLIALCAIRPYMDKRTNAFNILIHVFNLINSIFFLIFSEIFGAKAAVISISGVVLFVVNAVFSLILLIFTIWTCTKAIVYKNPDAKYTPVNDDRVCFIKPTDGEEKVRGGTELDALGSAALRGHEDVDLTKTLSHQYTPGGTKLGNNVFEDDEYEDKFPSSRLPTGGRNRADSLTNSSVVQPGSMIYQNHGASASSFGVNSNTGGGVSRPMNTHNESGTGYQGMDNYGSRNMYPYDASGSSTNLGNPYGNQGNRGYY</sequence>
<keyword evidence="5 8" id="KW-1133">Transmembrane helix</keyword>
<keyword evidence="4 9" id="KW-0732">Signal</keyword>
<dbReference type="Pfam" id="PF06011">
    <property type="entry name" value="TRP"/>
    <property type="match status" value="1"/>
</dbReference>
<feature type="transmembrane region" description="Helical" evidence="8">
    <location>
        <begin position="569"/>
        <end position="590"/>
    </location>
</feature>
<reference evidence="11 12" key="1">
    <citation type="journal article" date="2023" name="Elife">
        <title>Identification of key yeast species and microbe-microbe interactions impacting larval growth of Drosophila in the wild.</title>
        <authorList>
            <person name="Mure A."/>
            <person name="Sugiura Y."/>
            <person name="Maeda R."/>
            <person name="Honda K."/>
            <person name="Sakurai N."/>
            <person name="Takahashi Y."/>
            <person name="Watada M."/>
            <person name="Katoh T."/>
            <person name="Gotoh A."/>
            <person name="Gotoh Y."/>
            <person name="Taniguchi I."/>
            <person name="Nakamura K."/>
            <person name="Hayashi T."/>
            <person name="Katayama T."/>
            <person name="Uemura T."/>
            <person name="Hattori Y."/>
        </authorList>
    </citation>
    <scope>NUCLEOTIDE SEQUENCE [LARGE SCALE GENOMIC DNA]</scope>
    <source>
        <strain evidence="11 12">SC-9</strain>
    </source>
</reference>
<evidence type="ECO:0000256" key="8">
    <source>
        <dbReference type="SAM" id="Phobius"/>
    </source>
</evidence>
<dbReference type="GO" id="GO:0009272">
    <property type="term" value="P:fungal-type cell wall biogenesis"/>
    <property type="evidence" value="ECO:0007669"/>
    <property type="project" value="TreeGrafter"/>
</dbReference>
<organism evidence="11 12">
    <name type="scientific">Saccharomycopsis crataegensis</name>
    <dbReference type="NCBI Taxonomy" id="43959"/>
    <lineage>
        <taxon>Eukaryota</taxon>
        <taxon>Fungi</taxon>
        <taxon>Dikarya</taxon>
        <taxon>Ascomycota</taxon>
        <taxon>Saccharomycotina</taxon>
        <taxon>Saccharomycetes</taxon>
        <taxon>Saccharomycopsidaceae</taxon>
        <taxon>Saccharomycopsis</taxon>
    </lineage>
</organism>
<dbReference type="GO" id="GO:0016020">
    <property type="term" value="C:membrane"/>
    <property type="evidence" value="ECO:0007669"/>
    <property type="project" value="UniProtKB-SubCell"/>
</dbReference>
<comment type="caution">
    <text evidence="11">The sequence shown here is derived from an EMBL/GenBank/DDBJ whole genome shotgun (WGS) entry which is preliminary data.</text>
</comment>
<feature type="transmembrane region" description="Helical" evidence="8">
    <location>
        <begin position="511"/>
        <end position="532"/>
    </location>
</feature>
<feature type="transmembrane region" description="Helical" evidence="8">
    <location>
        <begin position="596"/>
        <end position="621"/>
    </location>
</feature>
<dbReference type="InterPro" id="IPR040241">
    <property type="entry name" value="TRP_Flc/Pkd2-like"/>
</dbReference>
<comment type="similarity">
    <text evidence="2">Belongs to the transient receptor potential (TRP) ion channel family.</text>
</comment>
<evidence type="ECO:0000256" key="3">
    <source>
        <dbReference type="ARBA" id="ARBA00022692"/>
    </source>
</evidence>
<evidence type="ECO:0000256" key="4">
    <source>
        <dbReference type="ARBA" id="ARBA00022729"/>
    </source>
</evidence>
<evidence type="ECO:0000256" key="7">
    <source>
        <dbReference type="SAM" id="MobiDB-lite"/>
    </source>
</evidence>
<evidence type="ECO:0000256" key="5">
    <source>
        <dbReference type="ARBA" id="ARBA00022989"/>
    </source>
</evidence>
<feature type="region of interest" description="Disordered" evidence="7">
    <location>
        <begin position="750"/>
        <end position="769"/>
    </location>
</feature>
<feature type="transmembrane region" description="Helical" evidence="8">
    <location>
        <begin position="448"/>
        <end position="474"/>
    </location>
</feature>
<gene>
    <name evidence="11" type="ORF">DASC09_003670</name>
</gene>
<feature type="domain" description="ML-like" evidence="10">
    <location>
        <begin position="24"/>
        <end position="165"/>
    </location>
</feature>
<feature type="transmembrane region" description="Helical" evidence="8">
    <location>
        <begin position="422"/>
        <end position="442"/>
    </location>
</feature>
<keyword evidence="3 8" id="KW-0812">Transmembrane</keyword>
<dbReference type="Proteomes" id="UP001360560">
    <property type="component" value="Unassembled WGS sequence"/>
</dbReference>
<feature type="signal peptide" evidence="9">
    <location>
        <begin position="1"/>
        <end position="22"/>
    </location>
</feature>
<feature type="transmembrane region" description="Helical" evidence="8">
    <location>
        <begin position="538"/>
        <end position="557"/>
    </location>
</feature>
<keyword evidence="12" id="KW-1185">Reference proteome</keyword>
<dbReference type="GeneID" id="90071021"/>
<dbReference type="RefSeq" id="XP_064850042.1">
    <property type="nucleotide sequence ID" value="XM_064993970.1"/>
</dbReference>
<dbReference type="PANTHER" id="PTHR31145:SF2">
    <property type="entry name" value="FLAVIN CARRIER PROTEIN 2"/>
    <property type="match status" value="1"/>
</dbReference>
<dbReference type="Pfam" id="PF14558">
    <property type="entry name" value="TRP_N"/>
    <property type="match status" value="1"/>
</dbReference>
<evidence type="ECO:0000256" key="6">
    <source>
        <dbReference type="ARBA" id="ARBA00023136"/>
    </source>
</evidence>
<evidence type="ECO:0000256" key="1">
    <source>
        <dbReference type="ARBA" id="ARBA00004141"/>
    </source>
</evidence>
<evidence type="ECO:0000313" key="12">
    <source>
        <dbReference type="Proteomes" id="UP001360560"/>
    </source>
</evidence>
<accession>A0AAV5QE67</accession>
<feature type="compositionally biased region" description="Polar residues" evidence="7">
    <location>
        <begin position="759"/>
        <end position="768"/>
    </location>
</feature>
<dbReference type="GO" id="GO:0055085">
    <property type="term" value="P:transmembrane transport"/>
    <property type="evidence" value="ECO:0007669"/>
    <property type="project" value="TreeGrafter"/>
</dbReference>
<evidence type="ECO:0000313" key="11">
    <source>
        <dbReference type="EMBL" id="GMM33042.1"/>
    </source>
</evidence>
<comment type="subcellular location">
    <subcellularLocation>
        <location evidence="1">Membrane</location>
        <topology evidence="1">Multi-pass membrane protein</topology>
    </subcellularLocation>
</comment>
<feature type="chain" id="PRO_5043966483" evidence="9">
    <location>
        <begin position="23"/>
        <end position="806"/>
    </location>
</feature>
<name>A0AAV5QE67_9ASCO</name>
<dbReference type="SMART" id="SM01320">
    <property type="entry name" value="TRP_N"/>
    <property type="match status" value="1"/>
</dbReference>
<evidence type="ECO:0000256" key="2">
    <source>
        <dbReference type="ARBA" id="ARBA00010642"/>
    </source>
</evidence>
<dbReference type="EMBL" id="BTFZ01000001">
    <property type="protein sequence ID" value="GMM33042.1"/>
    <property type="molecule type" value="Genomic_DNA"/>
</dbReference>
<proteinExistence type="inferred from homology"/>
<feature type="transmembrane region" description="Helical" evidence="8">
    <location>
        <begin position="368"/>
        <end position="390"/>
    </location>
</feature>
<evidence type="ECO:0000256" key="9">
    <source>
        <dbReference type="SAM" id="SignalP"/>
    </source>
</evidence>
<evidence type="ECO:0000259" key="10">
    <source>
        <dbReference type="SMART" id="SM01320"/>
    </source>
</evidence>
<keyword evidence="6 8" id="KW-0472">Membrane</keyword>